<dbReference type="Proteomes" id="UP000094795">
    <property type="component" value="Unassembled WGS sequence"/>
</dbReference>
<sequence length="117" mass="12256">MLLLVASFATLVPGGPVETRDFSALGGTVFWGFNVFLVALGLIAIAAGITLVRGSLGFAWLAIAASWGYVFVVLLDLGAVFPRSPDPIPLLLGLIESLDFMLAAYVAALCHRALGHI</sequence>
<dbReference type="AlphaFoldDB" id="A0A1C1Z0A8"/>
<keyword evidence="1" id="KW-0472">Membrane</keyword>
<evidence type="ECO:0000259" key="2">
    <source>
        <dbReference type="Pfam" id="PF26225"/>
    </source>
</evidence>
<evidence type="ECO:0000313" key="4">
    <source>
        <dbReference type="Proteomes" id="UP000094795"/>
    </source>
</evidence>
<feature type="transmembrane region" description="Helical" evidence="1">
    <location>
        <begin position="58"/>
        <end position="81"/>
    </location>
</feature>
<proteinExistence type="predicted"/>
<dbReference type="OrthoDB" id="6658525at2"/>
<dbReference type="Pfam" id="PF26225">
    <property type="entry name" value="DUF8051"/>
    <property type="match status" value="1"/>
</dbReference>
<keyword evidence="1" id="KW-1133">Transmembrane helix</keyword>
<gene>
    <name evidence="3" type="ORF">AWJ14_04370</name>
</gene>
<organism evidence="3 4">
    <name type="scientific">Hoeflea olei</name>
    <dbReference type="NCBI Taxonomy" id="1480615"/>
    <lineage>
        <taxon>Bacteria</taxon>
        <taxon>Pseudomonadati</taxon>
        <taxon>Pseudomonadota</taxon>
        <taxon>Alphaproteobacteria</taxon>
        <taxon>Hyphomicrobiales</taxon>
        <taxon>Rhizobiaceae</taxon>
        <taxon>Hoeflea</taxon>
    </lineage>
</organism>
<protein>
    <recommendedName>
        <fullName evidence="2">DUF8051 domain-containing protein</fullName>
    </recommendedName>
</protein>
<keyword evidence="1" id="KW-0812">Transmembrane</keyword>
<dbReference type="EMBL" id="LQZT01000002">
    <property type="protein sequence ID" value="OCW59086.1"/>
    <property type="molecule type" value="Genomic_DNA"/>
</dbReference>
<feature type="transmembrane region" description="Helical" evidence="1">
    <location>
        <begin position="87"/>
        <end position="110"/>
    </location>
</feature>
<keyword evidence="4" id="KW-1185">Reference proteome</keyword>
<feature type="domain" description="DUF8051" evidence="2">
    <location>
        <begin position="3"/>
        <end position="110"/>
    </location>
</feature>
<accession>A0A1C1Z0A8</accession>
<dbReference type="InterPro" id="IPR058364">
    <property type="entry name" value="DUF8051"/>
</dbReference>
<evidence type="ECO:0000256" key="1">
    <source>
        <dbReference type="SAM" id="Phobius"/>
    </source>
</evidence>
<comment type="caution">
    <text evidence="3">The sequence shown here is derived from an EMBL/GenBank/DDBJ whole genome shotgun (WGS) entry which is preliminary data.</text>
</comment>
<feature type="transmembrane region" description="Helical" evidence="1">
    <location>
        <begin position="29"/>
        <end position="51"/>
    </location>
</feature>
<reference evidence="3 4" key="1">
    <citation type="submission" date="2015-12" db="EMBL/GenBank/DDBJ databases">
        <authorList>
            <person name="Shamseldin A."/>
            <person name="Moawad H."/>
            <person name="Abd El-Rahim W.M."/>
            <person name="Sadowsky M.J."/>
        </authorList>
    </citation>
    <scope>NUCLEOTIDE SEQUENCE [LARGE SCALE GENOMIC DNA]</scope>
    <source>
        <strain evidence="3 4">JC234</strain>
    </source>
</reference>
<evidence type="ECO:0000313" key="3">
    <source>
        <dbReference type="EMBL" id="OCW59086.1"/>
    </source>
</evidence>
<name>A0A1C1Z0A8_9HYPH</name>